<gene>
    <name evidence="4" type="ORF">L3H44_00165</name>
</gene>
<dbReference type="Pfam" id="PF01156">
    <property type="entry name" value="IU_nuc_hydro"/>
    <property type="match status" value="1"/>
</dbReference>
<dbReference type="RefSeq" id="WP_046203552.1">
    <property type="nucleotide sequence ID" value="NZ_JAFFSY010000001.1"/>
</dbReference>
<dbReference type="Gene3D" id="3.90.245.10">
    <property type="entry name" value="Ribonucleoside hydrolase-like"/>
    <property type="match status" value="1"/>
</dbReference>
<evidence type="ECO:0000313" key="4">
    <source>
        <dbReference type="EMBL" id="MCF6772834.1"/>
    </source>
</evidence>
<evidence type="ECO:0000256" key="2">
    <source>
        <dbReference type="ARBA" id="ARBA00023295"/>
    </source>
</evidence>
<protein>
    <submittedName>
        <fullName evidence="4">Nucleoside hydrolase</fullName>
    </submittedName>
</protein>
<evidence type="ECO:0000259" key="3">
    <source>
        <dbReference type="Pfam" id="PF01156"/>
    </source>
</evidence>
<evidence type="ECO:0000256" key="1">
    <source>
        <dbReference type="ARBA" id="ARBA00022801"/>
    </source>
</evidence>
<feature type="domain" description="Inosine/uridine-preferring nucleoside hydrolase" evidence="3">
    <location>
        <begin position="5"/>
        <end position="317"/>
    </location>
</feature>
<dbReference type="InterPro" id="IPR036452">
    <property type="entry name" value="Ribo_hydro-like"/>
</dbReference>
<organism evidence="4 5">
    <name type="scientific">Corynebacterium parakroppenstedtii</name>
    <dbReference type="NCBI Taxonomy" id="2828363"/>
    <lineage>
        <taxon>Bacteria</taxon>
        <taxon>Bacillati</taxon>
        <taxon>Actinomycetota</taxon>
        <taxon>Actinomycetes</taxon>
        <taxon>Mycobacteriales</taxon>
        <taxon>Corynebacteriaceae</taxon>
        <taxon>Corynebacterium</taxon>
    </lineage>
</organism>
<dbReference type="InterPro" id="IPR023186">
    <property type="entry name" value="IUNH"/>
</dbReference>
<proteinExistence type="predicted"/>
<dbReference type="InterPro" id="IPR001910">
    <property type="entry name" value="Inosine/uridine_hydrolase_dom"/>
</dbReference>
<keyword evidence="1 4" id="KW-0378">Hydrolase</keyword>
<reference evidence="4 5" key="1">
    <citation type="submission" date="2022-01" db="EMBL/GenBank/DDBJ databases">
        <title>Identification and Characterization of Corynebacterium sp.</title>
        <authorList>
            <person name="Luo Q."/>
            <person name="Qu P."/>
            <person name="Chen Q."/>
        </authorList>
    </citation>
    <scope>NUCLEOTIDE SEQUENCE [LARGE SCALE GENOMIC DNA]</scope>
    <source>
        <strain evidence="4 5">MC-12</strain>
    </source>
</reference>
<dbReference type="SUPFAM" id="SSF53590">
    <property type="entry name" value="Nucleoside hydrolase"/>
    <property type="match status" value="1"/>
</dbReference>
<evidence type="ECO:0000313" key="5">
    <source>
        <dbReference type="Proteomes" id="UP001200604"/>
    </source>
</evidence>
<dbReference type="PANTHER" id="PTHR12304:SF4">
    <property type="entry name" value="URIDINE NUCLEOSIDASE"/>
    <property type="match status" value="1"/>
</dbReference>
<keyword evidence="5" id="KW-1185">Reference proteome</keyword>
<keyword evidence="2" id="KW-0326">Glycosidase</keyword>
<accession>A0ABS9HI56</accession>
<name>A0ABS9HI56_9CORY</name>
<dbReference type="GO" id="GO:0016787">
    <property type="term" value="F:hydrolase activity"/>
    <property type="evidence" value="ECO:0007669"/>
    <property type="project" value="UniProtKB-KW"/>
</dbReference>
<dbReference type="EMBL" id="JAKJKU010000001">
    <property type="protein sequence ID" value="MCF6772834.1"/>
    <property type="molecule type" value="Genomic_DNA"/>
</dbReference>
<sequence length="332" mass="35452">MRRLVADVDTGIDDMLALIYLAARHRAGEIELAGVTTVAGNTTVDNVAVNTRWVLDLCGCSDIPVGVGPAAPVSIPLTTTPETHGDYGLGYARPPREVSERLSVDGGESTSRILSTTDVWEAALQDGSADLVATGPLTSVAMNPELVSRFNSLTIMGGAVDYRGNTTPTAEWNFWVDPDAVAMTLKEARQRGWDVTLCHLGVTETIMVTPDDVARWGLPGELGTLVKDALRFYFEFHDNEGIGYCAQVHDLLAVMVALDAVNYGTADKALVAVPDDRGAITAVGSDGDARGQANREDVAPDKCAMVHVLDSVDPDDVRAETERVFAILNPSR</sequence>
<dbReference type="Proteomes" id="UP001200604">
    <property type="component" value="Unassembled WGS sequence"/>
</dbReference>
<comment type="caution">
    <text evidence="4">The sequence shown here is derived from an EMBL/GenBank/DDBJ whole genome shotgun (WGS) entry which is preliminary data.</text>
</comment>
<dbReference type="PANTHER" id="PTHR12304">
    <property type="entry name" value="INOSINE-URIDINE PREFERRING NUCLEOSIDE HYDROLASE"/>
    <property type="match status" value="1"/>
</dbReference>
<dbReference type="GeneID" id="92726528"/>